<evidence type="ECO:0000313" key="2">
    <source>
        <dbReference type="Proteomes" id="UP000245793"/>
    </source>
</evidence>
<sequence>MDKSVFMERLAEMDLYTSYTETLSPHGKSVTYEVMDSFSSTVATIYMDENGKNFNFFYNDFMSDMSADEKVSFYIYFLSFFQTLNFGRDLDE</sequence>
<organism evidence="1 2">
    <name type="scientific">Ezakiella coagulans</name>
    <dbReference type="NCBI Taxonomy" id="46507"/>
    <lineage>
        <taxon>Bacteria</taxon>
        <taxon>Bacillati</taxon>
        <taxon>Bacillota</taxon>
        <taxon>Tissierellia</taxon>
        <taxon>Ezakiella</taxon>
    </lineage>
</organism>
<reference evidence="1 2" key="1">
    <citation type="submission" date="2018-04" db="EMBL/GenBank/DDBJ databases">
        <title>Genomic Encyclopedia of Type Strains, Phase IV (KMG-IV): sequencing the most valuable type-strain genomes for metagenomic binning, comparative biology and taxonomic classification.</title>
        <authorList>
            <person name="Goeker M."/>
        </authorList>
    </citation>
    <scope>NUCLEOTIDE SEQUENCE [LARGE SCALE GENOMIC DNA]</scope>
    <source>
        <strain evidence="1 2">DSM 20705</strain>
    </source>
</reference>
<name>A0A2U1E423_9FIRM</name>
<dbReference type="RefSeq" id="WP_034547729.1">
    <property type="nucleotide sequence ID" value="NZ_QEKV01000004.1"/>
</dbReference>
<dbReference type="Proteomes" id="UP000245793">
    <property type="component" value="Unassembled WGS sequence"/>
</dbReference>
<evidence type="ECO:0000313" key="1">
    <source>
        <dbReference type="EMBL" id="PVY94671.1"/>
    </source>
</evidence>
<gene>
    <name evidence="1" type="ORF">C7381_104177</name>
</gene>
<protein>
    <submittedName>
        <fullName evidence="1">Uncharacterized protein</fullName>
    </submittedName>
</protein>
<comment type="caution">
    <text evidence="1">The sequence shown here is derived from an EMBL/GenBank/DDBJ whole genome shotgun (WGS) entry which is preliminary data.</text>
</comment>
<proteinExistence type="predicted"/>
<accession>A0A2U1E423</accession>
<keyword evidence="2" id="KW-1185">Reference proteome</keyword>
<dbReference type="EMBL" id="QEKV01000004">
    <property type="protein sequence ID" value="PVY94671.1"/>
    <property type="molecule type" value="Genomic_DNA"/>
</dbReference>
<dbReference type="AlphaFoldDB" id="A0A2U1E423"/>